<dbReference type="Gene3D" id="2.40.128.110">
    <property type="entry name" value="Lipid/polyisoprenoid-binding, YceI-like"/>
    <property type="match status" value="1"/>
</dbReference>
<gene>
    <name evidence="3" type="ORF">ACFFU9_06350</name>
</gene>
<dbReference type="EMBL" id="JBHMFC010000020">
    <property type="protein sequence ID" value="MFB9056363.1"/>
    <property type="molecule type" value="Genomic_DNA"/>
</dbReference>
<accession>A0ABV5FB91</accession>
<dbReference type="SUPFAM" id="SSF101874">
    <property type="entry name" value="YceI-like"/>
    <property type="match status" value="1"/>
</dbReference>
<feature type="chain" id="PRO_5045533302" evidence="1">
    <location>
        <begin position="18"/>
        <end position="194"/>
    </location>
</feature>
<dbReference type="Proteomes" id="UP001589585">
    <property type="component" value="Unassembled WGS sequence"/>
</dbReference>
<sequence length="194" mass="21584">MKTLTLFIFSLISFAFAKGDTAAAEALVLVTPSSSLSVKGTTNVNDFECAYNMDELKHPISVFFKKQGDKLVFRRTALVLDNSCFDCGSKGINSDFQKILKTEKQPKIYLYLKELKAKNASPKINLASVDIKIAGITNAYEIPVTIIDKDNMSVNGRVSIRLSDFNMEGPKKLFGLIEVDDTVKIDFQLELKEL</sequence>
<dbReference type="InterPro" id="IPR007372">
    <property type="entry name" value="Lipid/polyisoprenoid-bd_YceI"/>
</dbReference>
<dbReference type="Pfam" id="PF04264">
    <property type="entry name" value="YceI"/>
    <property type="match status" value="1"/>
</dbReference>
<feature type="signal peptide" evidence="1">
    <location>
        <begin position="1"/>
        <end position="17"/>
    </location>
</feature>
<evidence type="ECO:0000256" key="1">
    <source>
        <dbReference type="SAM" id="SignalP"/>
    </source>
</evidence>
<evidence type="ECO:0000313" key="4">
    <source>
        <dbReference type="Proteomes" id="UP001589585"/>
    </source>
</evidence>
<reference evidence="3 4" key="1">
    <citation type="submission" date="2024-09" db="EMBL/GenBank/DDBJ databases">
        <authorList>
            <person name="Sun Q."/>
            <person name="Mori K."/>
        </authorList>
    </citation>
    <scope>NUCLEOTIDE SEQUENCE [LARGE SCALE GENOMIC DNA]</scope>
    <source>
        <strain evidence="3 4">CECT 8622</strain>
    </source>
</reference>
<dbReference type="InterPro" id="IPR036761">
    <property type="entry name" value="TTHA0802/YceI-like_sf"/>
</dbReference>
<organism evidence="3 4">
    <name type="scientific">Mariniflexile ostreae</name>
    <dbReference type="NCBI Taxonomy" id="1520892"/>
    <lineage>
        <taxon>Bacteria</taxon>
        <taxon>Pseudomonadati</taxon>
        <taxon>Bacteroidota</taxon>
        <taxon>Flavobacteriia</taxon>
        <taxon>Flavobacteriales</taxon>
        <taxon>Flavobacteriaceae</taxon>
        <taxon>Mariniflexile</taxon>
    </lineage>
</organism>
<feature type="domain" description="Lipid/polyisoprenoid-binding YceI-like" evidence="2">
    <location>
        <begin position="76"/>
        <end position="191"/>
    </location>
</feature>
<dbReference type="RefSeq" id="WP_379860561.1">
    <property type="nucleotide sequence ID" value="NZ_JBHMFC010000020.1"/>
</dbReference>
<keyword evidence="1" id="KW-0732">Signal</keyword>
<name>A0ABV5FB91_9FLAO</name>
<evidence type="ECO:0000313" key="3">
    <source>
        <dbReference type="EMBL" id="MFB9056363.1"/>
    </source>
</evidence>
<comment type="caution">
    <text evidence="3">The sequence shown here is derived from an EMBL/GenBank/DDBJ whole genome shotgun (WGS) entry which is preliminary data.</text>
</comment>
<evidence type="ECO:0000259" key="2">
    <source>
        <dbReference type="Pfam" id="PF04264"/>
    </source>
</evidence>
<protein>
    <submittedName>
        <fullName evidence="3">YceI family protein</fullName>
    </submittedName>
</protein>
<proteinExistence type="predicted"/>
<keyword evidence="4" id="KW-1185">Reference proteome</keyword>